<dbReference type="SUPFAM" id="SSF46785">
    <property type="entry name" value="Winged helix' DNA-binding domain"/>
    <property type="match status" value="1"/>
</dbReference>
<evidence type="ECO:0000313" key="3">
    <source>
        <dbReference type="Proteomes" id="UP000580654"/>
    </source>
</evidence>
<evidence type="ECO:0000259" key="1">
    <source>
        <dbReference type="PROSITE" id="PS50987"/>
    </source>
</evidence>
<dbReference type="InterPro" id="IPR052543">
    <property type="entry name" value="HTH_Metal-responsive_Reg"/>
</dbReference>
<sequence length="243" mass="25410">MASTAALAETAAALGDPARLGMLAALMDGRALTAGELARVAGVAPSTASGHLARLLEAGLLAQERQGRHRYHRLASPEVARVLEGLMALSAAQHRPSAGSPPRTGPREAALREARTCYDHLAGRLAVGMADSMVARGHLRLGEDGGALTGSGEIFLASLGIAVPGRAGRPFCRPCLDWSERRPHLAGSLGAALCRRLVEMNWVRRVPGSRAVEVTPPGWLGLREGFGLDRAAPYPSARISGAR</sequence>
<dbReference type="InterPro" id="IPR036388">
    <property type="entry name" value="WH-like_DNA-bd_sf"/>
</dbReference>
<keyword evidence="3" id="KW-1185">Reference proteome</keyword>
<dbReference type="Proteomes" id="UP000580654">
    <property type="component" value="Unassembled WGS sequence"/>
</dbReference>
<accession>A0A840YM23</accession>
<dbReference type="PRINTS" id="PR00778">
    <property type="entry name" value="HTHARSR"/>
</dbReference>
<dbReference type="GO" id="GO:0003677">
    <property type="term" value="F:DNA binding"/>
    <property type="evidence" value="ECO:0007669"/>
    <property type="project" value="UniProtKB-KW"/>
</dbReference>
<gene>
    <name evidence="2" type="ORF">FHS87_003613</name>
</gene>
<dbReference type="InterPro" id="IPR011991">
    <property type="entry name" value="ArsR-like_HTH"/>
</dbReference>
<dbReference type="RefSeq" id="WP_184520752.1">
    <property type="nucleotide sequence ID" value="NZ_JACIJD010000019.1"/>
</dbReference>
<dbReference type="GO" id="GO:0032791">
    <property type="term" value="F:lead ion binding"/>
    <property type="evidence" value="ECO:0007669"/>
    <property type="project" value="TreeGrafter"/>
</dbReference>
<comment type="caution">
    <text evidence="2">The sequence shown here is derived from an EMBL/GenBank/DDBJ whole genome shotgun (WGS) entry which is preliminary data.</text>
</comment>
<proteinExistence type="predicted"/>
<dbReference type="PANTHER" id="PTHR39168">
    <property type="entry name" value="TRANSCRIPTIONAL REGULATOR-RELATED"/>
    <property type="match status" value="1"/>
</dbReference>
<dbReference type="EMBL" id="JACIJD010000019">
    <property type="protein sequence ID" value="MBB5695554.1"/>
    <property type="molecule type" value="Genomic_DNA"/>
</dbReference>
<dbReference type="GO" id="GO:0003700">
    <property type="term" value="F:DNA-binding transcription factor activity"/>
    <property type="evidence" value="ECO:0007669"/>
    <property type="project" value="InterPro"/>
</dbReference>
<reference evidence="2 3" key="1">
    <citation type="submission" date="2020-08" db="EMBL/GenBank/DDBJ databases">
        <title>Genomic Encyclopedia of Type Strains, Phase IV (KMG-IV): sequencing the most valuable type-strain genomes for metagenomic binning, comparative biology and taxonomic classification.</title>
        <authorList>
            <person name="Goeker M."/>
        </authorList>
    </citation>
    <scope>NUCLEOTIDE SEQUENCE [LARGE SCALE GENOMIC DNA]</scope>
    <source>
        <strain evidence="2 3">DSM 25622</strain>
    </source>
</reference>
<name>A0A840YM23_9PROT</name>
<dbReference type="GO" id="GO:0010288">
    <property type="term" value="P:response to lead ion"/>
    <property type="evidence" value="ECO:0007669"/>
    <property type="project" value="TreeGrafter"/>
</dbReference>
<protein>
    <submittedName>
        <fullName evidence="2">DNA-binding transcriptional ArsR family regulator</fullName>
    </submittedName>
</protein>
<dbReference type="GO" id="GO:0046686">
    <property type="term" value="P:response to cadmium ion"/>
    <property type="evidence" value="ECO:0007669"/>
    <property type="project" value="TreeGrafter"/>
</dbReference>
<dbReference type="PROSITE" id="PS50987">
    <property type="entry name" value="HTH_ARSR_2"/>
    <property type="match status" value="1"/>
</dbReference>
<feature type="domain" description="HTH arsR-type" evidence="1">
    <location>
        <begin position="1"/>
        <end position="94"/>
    </location>
</feature>
<dbReference type="InterPro" id="IPR001845">
    <property type="entry name" value="HTH_ArsR_DNA-bd_dom"/>
</dbReference>
<dbReference type="NCBIfam" id="NF033788">
    <property type="entry name" value="HTH_metalloreg"/>
    <property type="match status" value="1"/>
</dbReference>
<organism evidence="2 3">
    <name type="scientific">Muricoccus pecuniae</name>
    <dbReference type="NCBI Taxonomy" id="693023"/>
    <lineage>
        <taxon>Bacteria</taxon>
        <taxon>Pseudomonadati</taxon>
        <taxon>Pseudomonadota</taxon>
        <taxon>Alphaproteobacteria</taxon>
        <taxon>Acetobacterales</taxon>
        <taxon>Roseomonadaceae</taxon>
        <taxon>Muricoccus</taxon>
    </lineage>
</organism>
<dbReference type="InterPro" id="IPR036390">
    <property type="entry name" value="WH_DNA-bd_sf"/>
</dbReference>
<dbReference type="GO" id="GO:0097063">
    <property type="term" value="F:cadmium ion sensor activity"/>
    <property type="evidence" value="ECO:0007669"/>
    <property type="project" value="TreeGrafter"/>
</dbReference>
<dbReference type="CDD" id="cd00090">
    <property type="entry name" value="HTH_ARSR"/>
    <property type="match status" value="1"/>
</dbReference>
<evidence type="ECO:0000313" key="2">
    <source>
        <dbReference type="EMBL" id="MBB5695554.1"/>
    </source>
</evidence>
<keyword evidence="2" id="KW-0238">DNA-binding</keyword>
<dbReference type="SMART" id="SM00418">
    <property type="entry name" value="HTH_ARSR"/>
    <property type="match status" value="1"/>
</dbReference>
<dbReference type="Gene3D" id="1.10.10.10">
    <property type="entry name" value="Winged helix-like DNA-binding domain superfamily/Winged helix DNA-binding domain"/>
    <property type="match status" value="1"/>
</dbReference>
<dbReference type="AlphaFoldDB" id="A0A840YM23"/>
<dbReference type="PANTHER" id="PTHR39168:SF1">
    <property type="entry name" value="TRANSCRIPTIONAL REGULATORY PROTEIN"/>
    <property type="match status" value="1"/>
</dbReference>
<dbReference type="Pfam" id="PF12840">
    <property type="entry name" value="HTH_20"/>
    <property type="match status" value="1"/>
</dbReference>